<dbReference type="Proteomes" id="UP001597163">
    <property type="component" value="Unassembled WGS sequence"/>
</dbReference>
<dbReference type="InterPro" id="IPR005184">
    <property type="entry name" value="DUF306_Meta_HslJ"/>
</dbReference>
<organism evidence="2 3">
    <name type="scientific">Hwangdonia seohaensis</name>
    <dbReference type="NCBI Taxonomy" id="1240727"/>
    <lineage>
        <taxon>Bacteria</taxon>
        <taxon>Pseudomonadati</taxon>
        <taxon>Bacteroidota</taxon>
        <taxon>Flavobacteriia</taxon>
        <taxon>Flavobacteriales</taxon>
        <taxon>Flavobacteriaceae</taxon>
        <taxon>Hwangdonia</taxon>
    </lineage>
</organism>
<dbReference type="EMBL" id="JBHTLJ010000001">
    <property type="protein sequence ID" value="MFD1160861.1"/>
    <property type="molecule type" value="Genomic_DNA"/>
</dbReference>
<accession>A0ABW3R707</accession>
<proteinExistence type="predicted"/>
<sequence length="139" mass="15855">MPFIIYLFLVGCSNSDSQVNVDITQFNWKLISIELENETITVSEESYVKDSSYMLKFLDNSAFSLDTSINAAMGKYTINGNLLKLTDYQELSDAGTNDPEQLRINELLIQRLVKTSEFNTDEDNLILISMNDAFIFKKN</sequence>
<dbReference type="Pfam" id="PF03724">
    <property type="entry name" value="META"/>
    <property type="match status" value="1"/>
</dbReference>
<dbReference type="RefSeq" id="WP_311935016.1">
    <property type="nucleotide sequence ID" value="NZ_JAVSCK010000001.1"/>
</dbReference>
<gene>
    <name evidence="2" type="ORF">ACFQ2E_00440</name>
</gene>
<evidence type="ECO:0000313" key="3">
    <source>
        <dbReference type="Proteomes" id="UP001597163"/>
    </source>
</evidence>
<protein>
    <submittedName>
        <fullName evidence="2">META domain-containing protein</fullName>
    </submittedName>
</protein>
<feature type="domain" description="DUF306" evidence="1">
    <location>
        <begin position="23"/>
        <end position="131"/>
    </location>
</feature>
<keyword evidence="3" id="KW-1185">Reference proteome</keyword>
<evidence type="ECO:0000313" key="2">
    <source>
        <dbReference type="EMBL" id="MFD1160861.1"/>
    </source>
</evidence>
<name>A0ABW3R707_9FLAO</name>
<reference evidence="3" key="1">
    <citation type="journal article" date="2019" name="Int. J. Syst. Evol. Microbiol.">
        <title>The Global Catalogue of Microorganisms (GCM) 10K type strain sequencing project: providing services to taxonomists for standard genome sequencing and annotation.</title>
        <authorList>
            <consortium name="The Broad Institute Genomics Platform"/>
            <consortium name="The Broad Institute Genome Sequencing Center for Infectious Disease"/>
            <person name="Wu L."/>
            <person name="Ma J."/>
        </authorList>
    </citation>
    <scope>NUCLEOTIDE SEQUENCE [LARGE SCALE GENOMIC DNA]</scope>
    <source>
        <strain evidence="3">CCUG 63246</strain>
    </source>
</reference>
<comment type="caution">
    <text evidence="2">The sequence shown here is derived from an EMBL/GenBank/DDBJ whole genome shotgun (WGS) entry which is preliminary data.</text>
</comment>
<evidence type="ECO:0000259" key="1">
    <source>
        <dbReference type="Pfam" id="PF03724"/>
    </source>
</evidence>